<accession>A0A059AMR5</accession>
<proteinExistence type="predicted"/>
<dbReference type="EMBL" id="KK198761">
    <property type="protein sequence ID" value="KCW55049.1"/>
    <property type="molecule type" value="Genomic_DNA"/>
</dbReference>
<evidence type="ECO:0000256" key="1">
    <source>
        <dbReference type="SAM" id="MobiDB-lite"/>
    </source>
</evidence>
<sequence length="70" mass="8018">MPIRNGKPRGTKVSDFDKKSPPRLFSYSQHLNLSSPSFKGAEKKQAVLLYSTPTHMRTMVKYLTRHLILS</sequence>
<feature type="compositionally biased region" description="Basic residues" evidence="1">
    <location>
        <begin position="1"/>
        <end position="10"/>
    </location>
</feature>
<dbReference type="AlphaFoldDB" id="A0A059AMR5"/>
<dbReference type="Gramene" id="KCW55049">
    <property type="protein sequence ID" value="KCW55049"/>
    <property type="gene ID" value="EUGRSUZ_I01023"/>
</dbReference>
<reference evidence="2" key="1">
    <citation type="submission" date="2013-07" db="EMBL/GenBank/DDBJ databases">
        <title>The genome of Eucalyptus grandis.</title>
        <authorList>
            <person name="Schmutz J."/>
            <person name="Hayes R."/>
            <person name="Myburg A."/>
            <person name="Tuskan G."/>
            <person name="Grattapaglia D."/>
            <person name="Rokhsar D.S."/>
        </authorList>
    </citation>
    <scope>NUCLEOTIDE SEQUENCE</scope>
    <source>
        <tissue evidence="2">Leaf extractions</tissue>
    </source>
</reference>
<feature type="region of interest" description="Disordered" evidence="1">
    <location>
        <begin position="1"/>
        <end position="21"/>
    </location>
</feature>
<evidence type="ECO:0000313" key="2">
    <source>
        <dbReference type="EMBL" id="KCW55049.1"/>
    </source>
</evidence>
<organism evidence="2">
    <name type="scientific">Eucalyptus grandis</name>
    <name type="common">Flooded gum</name>
    <dbReference type="NCBI Taxonomy" id="71139"/>
    <lineage>
        <taxon>Eukaryota</taxon>
        <taxon>Viridiplantae</taxon>
        <taxon>Streptophyta</taxon>
        <taxon>Embryophyta</taxon>
        <taxon>Tracheophyta</taxon>
        <taxon>Spermatophyta</taxon>
        <taxon>Magnoliopsida</taxon>
        <taxon>eudicotyledons</taxon>
        <taxon>Gunneridae</taxon>
        <taxon>Pentapetalae</taxon>
        <taxon>rosids</taxon>
        <taxon>malvids</taxon>
        <taxon>Myrtales</taxon>
        <taxon>Myrtaceae</taxon>
        <taxon>Myrtoideae</taxon>
        <taxon>Eucalypteae</taxon>
        <taxon>Eucalyptus</taxon>
    </lineage>
</organism>
<dbReference type="InParanoid" id="A0A059AMR5"/>
<protein>
    <submittedName>
        <fullName evidence="2">Uncharacterized protein</fullName>
    </submittedName>
</protein>
<name>A0A059AMR5_EUCGR</name>
<gene>
    <name evidence="2" type="ORF">EUGRSUZ_I01023</name>
</gene>